<dbReference type="GO" id="GO:0005829">
    <property type="term" value="C:cytosol"/>
    <property type="evidence" value="ECO:0007669"/>
    <property type="project" value="TreeGrafter"/>
</dbReference>
<evidence type="ECO:0000256" key="5">
    <source>
        <dbReference type="ARBA" id="ARBA00022741"/>
    </source>
</evidence>
<dbReference type="CDD" id="cd00776">
    <property type="entry name" value="AsxRS_core"/>
    <property type="match status" value="1"/>
</dbReference>
<name>A0A1G2F654_9BACT</name>
<comment type="subcellular location">
    <subcellularLocation>
        <location evidence="1 9">Cytoplasm</location>
    </subcellularLocation>
</comment>
<evidence type="ECO:0000313" key="11">
    <source>
        <dbReference type="EMBL" id="OGZ33554.1"/>
    </source>
</evidence>
<evidence type="ECO:0000256" key="1">
    <source>
        <dbReference type="ARBA" id="ARBA00004496"/>
    </source>
</evidence>
<accession>A0A1G2F654</accession>
<dbReference type="InterPro" id="IPR006195">
    <property type="entry name" value="aa-tRNA-synth_II"/>
</dbReference>
<dbReference type="FunFam" id="3.30.930.10:FF:000038">
    <property type="entry name" value="Aspartate--tRNA ligase"/>
    <property type="match status" value="1"/>
</dbReference>
<reference evidence="11 12" key="1">
    <citation type="journal article" date="2016" name="Nat. Commun.">
        <title>Thousands of microbial genomes shed light on interconnected biogeochemical processes in an aquifer system.</title>
        <authorList>
            <person name="Anantharaman K."/>
            <person name="Brown C.T."/>
            <person name="Hug L.A."/>
            <person name="Sharon I."/>
            <person name="Castelle C.J."/>
            <person name="Probst A.J."/>
            <person name="Thomas B.C."/>
            <person name="Singh A."/>
            <person name="Wilkins M.J."/>
            <person name="Karaoz U."/>
            <person name="Brodie E.L."/>
            <person name="Williams K.H."/>
            <person name="Hubbard S.S."/>
            <person name="Banfield J.F."/>
        </authorList>
    </citation>
    <scope>NUCLEOTIDE SEQUENCE [LARGE SCALE GENOMIC DNA]</scope>
</reference>
<feature type="binding site" evidence="9">
    <location>
        <position position="367"/>
    </location>
    <ligand>
        <name>L-aspartate</name>
        <dbReference type="ChEBI" id="CHEBI:29991"/>
    </ligand>
</feature>
<evidence type="ECO:0000259" key="10">
    <source>
        <dbReference type="PROSITE" id="PS50862"/>
    </source>
</evidence>
<evidence type="ECO:0000256" key="2">
    <source>
        <dbReference type="ARBA" id="ARBA00005312"/>
    </source>
</evidence>
<dbReference type="AlphaFoldDB" id="A0A1G2F654"/>
<dbReference type="Pfam" id="PF01336">
    <property type="entry name" value="tRNA_anti-codon"/>
    <property type="match status" value="1"/>
</dbReference>
<dbReference type="InterPro" id="IPR004523">
    <property type="entry name" value="Asp-tRNA_synthase_2"/>
</dbReference>
<keyword evidence="7 9" id="KW-0648">Protein biosynthesis</keyword>
<dbReference type="PROSITE" id="PS50862">
    <property type="entry name" value="AA_TRNA_LIGASE_II"/>
    <property type="match status" value="1"/>
</dbReference>
<protein>
    <recommendedName>
        <fullName evidence="9">Aspartate--tRNA ligase</fullName>
        <ecNumber evidence="9">6.1.1.12</ecNumber>
    </recommendedName>
    <alternativeName>
        <fullName evidence="9">Aspartyl-tRNA synthetase</fullName>
        <shortName evidence="9">AspRS</shortName>
    </alternativeName>
</protein>
<dbReference type="Gene3D" id="3.30.930.10">
    <property type="entry name" value="Bira Bifunctional Protein, Domain 2"/>
    <property type="match status" value="1"/>
</dbReference>
<dbReference type="EMBL" id="MHMW01000028">
    <property type="protein sequence ID" value="OGZ33554.1"/>
    <property type="molecule type" value="Genomic_DNA"/>
</dbReference>
<feature type="binding site" evidence="9">
    <location>
        <position position="360"/>
    </location>
    <ligand>
        <name>ATP</name>
        <dbReference type="ChEBI" id="CHEBI:30616"/>
    </ligand>
</feature>
<evidence type="ECO:0000256" key="6">
    <source>
        <dbReference type="ARBA" id="ARBA00022840"/>
    </source>
</evidence>
<keyword evidence="3 9" id="KW-0963">Cytoplasm</keyword>
<keyword evidence="5 9" id="KW-0547">Nucleotide-binding</keyword>
<gene>
    <name evidence="9" type="primary">aspS</name>
    <name evidence="11" type="ORF">A2Y98_01305</name>
</gene>
<dbReference type="InterPro" id="IPR004364">
    <property type="entry name" value="Aa-tRNA-synt_II"/>
</dbReference>
<dbReference type="STRING" id="1801992.A2Y98_01305"/>
<dbReference type="InterPro" id="IPR004365">
    <property type="entry name" value="NA-bd_OB_tRNA"/>
</dbReference>
<feature type="binding site" evidence="9">
    <location>
        <position position="363"/>
    </location>
    <ligand>
        <name>L-aspartate</name>
        <dbReference type="ChEBI" id="CHEBI:29991"/>
    </ligand>
</feature>
<organism evidence="11 12">
    <name type="scientific">Candidatus Portnoybacteria bacterium RBG_19FT_COMBO_36_7</name>
    <dbReference type="NCBI Taxonomy" id="1801992"/>
    <lineage>
        <taxon>Bacteria</taxon>
        <taxon>Candidatus Portnoyibacteriota</taxon>
    </lineage>
</organism>
<dbReference type="GO" id="GO:0004815">
    <property type="term" value="F:aspartate-tRNA ligase activity"/>
    <property type="evidence" value="ECO:0007669"/>
    <property type="project" value="UniProtKB-UniRule"/>
</dbReference>
<dbReference type="PANTHER" id="PTHR43450">
    <property type="entry name" value="ASPARTYL-TRNA SYNTHETASE"/>
    <property type="match status" value="1"/>
</dbReference>
<dbReference type="InterPro" id="IPR002312">
    <property type="entry name" value="Asp/Asn-tRNA-synth_IIb"/>
</dbReference>
<dbReference type="EC" id="6.1.1.12" evidence="9"/>
<keyword evidence="8 9" id="KW-0030">Aminoacyl-tRNA synthetase</keyword>
<dbReference type="NCBIfam" id="TIGR00458">
    <property type="entry name" value="aspS_nondisc"/>
    <property type="match status" value="1"/>
</dbReference>
<dbReference type="SUPFAM" id="SSF50249">
    <property type="entry name" value="Nucleic acid-binding proteins"/>
    <property type="match status" value="1"/>
</dbReference>
<comment type="similarity">
    <text evidence="2 9">Belongs to the class-II aminoacyl-tRNA synthetase family. Type 2 subfamily.</text>
</comment>
<keyword evidence="6 9" id="KW-0067">ATP-binding</keyword>
<dbReference type="Pfam" id="PF00152">
    <property type="entry name" value="tRNA-synt_2"/>
    <property type="match status" value="1"/>
</dbReference>
<comment type="function">
    <text evidence="9">Catalyzes the attachment of L-aspartate to tRNA(Asp) in a two-step reaction: L-aspartate is first activated by ATP to form Asp-AMP and then transferred to the acceptor end of tRNA(Asp).</text>
</comment>
<comment type="subunit">
    <text evidence="9">Homodimer.</text>
</comment>
<comment type="catalytic activity">
    <reaction evidence="9">
        <text>tRNA(Asp) + L-aspartate + ATP = L-aspartyl-tRNA(Asp) + AMP + diphosphate</text>
        <dbReference type="Rhea" id="RHEA:19649"/>
        <dbReference type="Rhea" id="RHEA-COMP:9660"/>
        <dbReference type="Rhea" id="RHEA-COMP:9678"/>
        <dbReference type="ChEBI" id="CHEBI:29991"/>
        <dbReference type="ChEBI" id="CHEBI:30616"/>
        <dbReference type="ChEBI" id="CHEBI:33019"/>
        <dbReference type="ChEBI" id="CHEBI:78442"/>
        <dbReference type="ChEBI" id="CHEBI:78516"/>
        <dbReference type="ChEBI" id="CHEBI:456215"/>
        <dbReference type="EC" id="6.1.1.12"/>
    </reaction>
</comment>
<feature type="binding site" evidence="9">
    <location>
        <position position="166"/>
    </location>
    <ligand>
        <name>L-aspartate</name>
        <dbReference type="ChEBI" id="CHEBI:29991"/>
    </ligand>
</feature>
<dbReference type="Proteomes" id="UP000179099">
    <property type="component" value="Unassembled WGS sequence"/>
</dbReference>
<feature type="domain" description="Aminoacyl-transfer RNA synthetases class-II family profile" evidence="10">
    <location>
        <begin position="133"/>
        <end position="437"/>
    </location>
</feature>
<dbReference type="NCBIfam" id="NF003483">
    <property type="entry name" value="PRK05159.1"/>
    <property type="match status" value="1"/>
</dbReference>
<dbReference type="GO" id="GO:0003723">
    <property type="term" value="F:RNA binding"/>
    <property type="evidence" value="ECO:0007669"/>
    <property type="project" value="TreeGrafter"/>
</dbReference>
<evidence type="ECO:0000313" key="12">
    <source>
        <dbReference type="Proteomes" id="UP000179099"/>
    </source>
</evidence>
<dbReference type="GO" id="GO:0006422">
    <property type="term" value="P:aspartyl-tRNA aminoacylation"/>
    <property type="evidence" value="ECO:0007669"/>
    <property type="project" value="UniProtKB-UniRule"/>
</dbReference>
<evidence type="ECO:0000256" key="7">
    <source>
        <dbReference type="ARBA" id="ARBA00022917"/>
    </source>
</evidence>
<sequence length="437" mass="51040">MKRTLIGKLKEKINEKTTIDGWVHAIRKQKKMQFIIVRDKTGLVQAIHERKGGDDPIEKLIDSLTSESAIEISGVVVKNDQVKLQQIEIVIDEIKILNLAMSPLPIDPKETSLENRLDWRFLDLRQPSNLLVFQVQTTIEQEMRNFWIKNGFIEIHSPKFMGSASESGAELFRVEYFGKYAYLAQSPQFYKQMAMAAGFDRVFEIGPVFRANPSFTSRHDTEFTSVDVEISWIKSHEDVMHLEEQWLHEILKGIKEEHGERIKEMFKEEVIVPDLPFPRIKMAEAYKILEKIGHTIDRGSKGDLDPEGERLLAKYIKEHYKHEFVFVTDYPISVRPFYHMRYEDEPTITKSFDLIWKGLEVTTGAQREHRYDILLKQIKEKGLRPESIQYYLDFFKYGCPPHGGYGFGLTRMLMVLLGFKNVREVTYLYRGVNRLTP</sequence>
<dbReference type="InterPro" id="IPR045864">
    <property type="entry name" value="aa-tRNA-synth_II/BPL/LPL"/>
</dbReference>
<proteinExistence type="inferred from homology"/>
<dbReference type="InterPro" id="IPR012340">
    <property type="entry name" value="NA-bd_OB-fold"/>
</dbReference>
<evidence type="ECO:0000256" key="3">
    <source>
        <dbReference type="ARBA" id="ARBA00022490"/>
    </source>
</evidence>
<evidence type="ECO:0000256" key="8">
    <source>
        <dbReference type="ARBA" id="ARBA00023146"/>
    </source>
</evidence>
<keyword evidence="4 9" id="KW-0436">Ligase</keyword>
<dbReference type="PRINTS" id="PR01042">
    <property type="entry name" value="TRNASYNTHASP"/>
</dbReference>
<dbReference type="GO" id="GO:0017101">
    <property type="term" value="C:aminoacyl-tRNA synthetase multienzyme complex"/>
    <property type="evidence" value="ECO:0007669"/>
    <property type="project" value="TreeGrafter"/>
</dbReference>
<feature type="binding site" evidence="9">
    <location>
        <begin position="408"/>
        <end position="411"/>
    </location>
    <ligand>
        <name>ATP</name>
        <dbReference type="ChEBI" id="CHEBI:30616"/>
    </ligand>
</feature>
<dbReference type="PANTHER" id="PTHR43450:SF1">
    <property type="entry name" value="ASPARTATE--TRNA LIGASE, CYTOPLASMIC"/>
    <property type="match status" value="1"/>
</dbReference>
<evidence type="ECO:0000256" key="4">
    <source>
        <dbReference type="ARBA" id="ARBA00022598"/>
    </source>
</evidence>
<evidence type="ECO:0000256" key="9">
    <source>
        <dbReference type="HAMAP-Rule" id="MF_02075"/>
    </source>
</evidence>
<feature type="binding site" evidence="9">
    <location>
        <position position="210"/>
    </location>
    <ligand>
        <name>L-aspartate</name>
        <dbReference type="ChEBI" id="CHEBI:29991"/>
    </ligand>
</feature>
<dbReference type="Gene3D" id="2.40.50.140">
    <property type="entry name" value="Nucleic acid-binding proteins"/>
    <property type="match status" value="1"/>
</dbReference>
<dbReference type="GO" id="GO:0005524">
    <property type="term" value="F:ATP binding"/>
    <property type="evidence" value="ECO:0007669"/>
    <property type="project" value="UniProtKB-UniRule"/>
</dbReference>
<comment type="caution">
    <text evidence="9">Lacks conserved residue(s) required for the propagation of feature annotation.</text>
</comment>
<dbReference type="SUPFAM" id="SSF55681">
    <property type="entry name" value="Class II aaRS and biotin synthetases"/>
    <property type="match status" value="1"/>
</dbReference>
<feature type="region of interest" description="Aspartate" evidence="9">
    <location>
        <begin position="188"/>
        <end position="191"/>
    </location>
</feature>
<dbReference type="HAMAP" id="MF_02075">
    <property type="entry name" value="Asp_tRNA_synth_type2"/>
    <property type="match status" value="1"/>
</dbReference>
<comment type="caution">
    <text evidence="11">The sequence shown here is derived from an EMBL/GenBank/DDBJ whole genome shotgun (WGS) entry which is preliminary data.</text>
</comment>